<dbReference type="InterPro" id="IPR007709">
    <property type="entry name" value="N-FG_amidohydro"/>
</dbReference>
<gene>
    <name evidence="1" type="ORF">GOB87_01325</name>
</gene>
<keyword evidence="2" id="KW-1185">Reference proteome</keyword>
<dbReference type="Gene3D" id="3.40.630.40">
    <property type="entry name" value="Zn-dependent exopeptidases"/>
    <property type="match status" value="1"/>
</dbReference>
<organism evidence="1 2">
    <name type="scientific">Acetobacter estunensis</name>
    <dbReference type="NCBI Taxonomy" id="104097"/>
    <lineage>
        <taxon>Bacteria</taxon>
        <taxon>Pseudomonadati</taxon>
        <taxon>Pseudomonadota</taxon>
        <taxon>Alphaproteobacteria</taxon>
        <taxon>Acetobacterales</taxon>
        <taxon>Acetobacteraceae</taxon>
        <taxon>Acetobacter</taxon>
    </lineage>
</organism>
<evidence type="ECO:0000313" key="2">
    <source>
        <dbReference type="Proteomes" id="UP000597459"/>
    </source>
</evidence>
<dbReference type="Pfam" id="PF05013">
    <property type="entry name" value="FGase"/>
    <property type="match status" value="1"/>
</dbReference>
<sequence length="276" mass="30441">MPSVAYSEMPPLLAAGVDPEAVNVVGGTDPTSPFLLVSDHAGRTIPQALGDLGVSAEERARHIGWDIGIDGVGRRLAEKTGALLIEQAYSRLVIDCNRAPGHPTAIVTASDGTPVPANADISAQDAAARTCAIFEPYHVRIGQELDRREADGRETFLIALHSFTPIMRGIKRPWHCGILHNHDPQFGHLLMELLREEGFTVGDNEPYELTDTSDYTIPVHGERRKIPHVEIEIRQDLIPGWEGQEEWGDRLARLLPQAVAHYHARYGRHPDEETSQ</sequence>
<proteinExistence type="predicted"/>
<protein>
    <submittedName>
        <fullName evidence="1">N-formylglutamate amidohydrolase</fullName>
    </submittedName>
</protein>
<accession>A0A967BA76</accession>
<dbReference type="InterPro" id="IPR011227">
    <property type="entry name" value="UCP029730"/>
</dbReference>
<dbReference type="PIRSF" id="PIRSF029730">
    <property type="entry name" value="UCP029730"/>
    <property type="match status" value="1"/>
</dbReference>
<comment type="caution">
    <text evidence="1">The sequence shown here is derived from an EMBL/GenBank/DDBJ whole genome shotgun (WGS) entry which is preliminary data.</text>
</comment>
<dbReference type="Proteomes" id="UP000597459">
    <property type="component" value="Unassembled WGS sequence"/>
</dbReference>
<dbReference type="EMBL" id="WOTH01000002">
    <property type="protein sequence ID" value="NHO52607.1"/>
    <property type="molecule type" value="Genomic_DNA"/>
</dbReference>
<reference evidence="1" key="1">
    <citation type="submission" date="2019-11" db="EMBL/GenBank/DDBJ databases">
        <title>Description of new Acetobacter species.</title>
        <authorList>
            <person name="Cleenwerck I."/>
            <person name="Sombolestani A.S."/>
        </authorList>
    </citation>
    <scope>NUCLEOTIDE SEQUENCE</scope>
    <source>
        <strain evidence="1">LMG 1626</strain>
    </source>
</reference>
<dbReference type="AlphaFoldDB" id="A0A967BA76"/>
<evidence type="ECO:0000313" key="1">
    <source>
        <dbReference type="EMBL" id="NHO52607.1"/>
    </source>
</evidence>
<name>A0A967BA76_9PROT</name>
<dbReference type="SUPFAM" id="SSF53187">
    <property type="entry name" value="Zn-dependent exopeptidases"/>
    <property type="match status" value="1"/>
</dbReference>